<name>A0A1R3IJ30_COCAP</name>
<evidence type="ECO:0000313" key="2">
    <source>
        <dbReference type="EMBL" id="OMO82521.1"/>
    </source>
</evidence>
<dbReference type="Gramene" id="OMO82521">
    <property type="protein sequence ID" value="OMO82521"/>
    <property type="gene ID" value="CCACVL1_11923"/>
</dbReference>
<dbReference type="AlphaFoldDB" id="A0A1R3IJ30"/>
<dbReference type="Proteomes" id="UP000188268">
    <property type="component" value="Unassembled WGS sequence"/>
</dbReference>
<feature type="non-terminal residue" evidence="2">
    <location>
        <position position="70"/>
    </location>
</feature>
<comment type="caution">
    <text evidence="2">The sequence shown here is derived from an EMBL/GenBank/DDBJ whole genome shotgun (WGS) entry which is preliminary data.</text>
</comment>
<protein>
    <submittedName>
        <fullName evidence="2">Uncharacterized protein</fullName>
    </submittedName>
</protein>
<keyword evidence="3" id="KW-1185">Reference proteome</keyword>
<organism evidence="2 3">
    <name type="scientific">Corchorus capsularis</name>
    <name type="common">Jute</name>
    <dbReference type="NCBI Taxonomy" id="210143"/>
    <lineage>
        <taxon>Eukaryota</taxon>
        <taxon>Viridiplantae</taxon>
        <taxon>Streptophyta</taxon>
        <taxon>Embryophyta</taxon>
        <taxon>Tracheophyta</taxon>
        <taxon>Spermatophyta</taxon>
        <taxon>Magnoliopsida</taxon>
        <taxon>eudicotyledons</taxon>
        <taxon>Gunneridae</taxon>
        <taxon>Pentapetalae</taxon>
        <taxon>rosids</taxon>
        <taxon>malvids</taxon>
        <taxon>Malvales</taxon>
        <taxon>Malvaceae</taxon>
        <taxon>Grewioideae</taxon>
        <taxon>Apeibeae</taxon>
        <taxon>Corchorus</taxon>
    </lineage>
</organism>
<sequence length="70" mass="7888">MGCYQKYKLPTTVVSVKRSDVEVIRTVGLIHRQCKTSSDRAIKVLTASKSKGENMAPTHKHSMKGTRQWV</sequence>
<accession>A0A1R3IJ30</accession>
<proteinExistence type="predicted"/>
<gene>
    <name evidence="2" type="ORF">CCACVL1_11923</name>
</gene>
<evidence type="ECO:0000313" key="3">
    <source>
        <dbReference type="Proteomes" id="UP000188268"/>
    </source>
</evidence>
<feature type="region of interest" description="Disordered" evidence="1">
    <location>
        <begin position="46"/>
        <end position="70"/>
    </location>
</feature>
<reference evidence="2 3" key="1">
    <citation type="submission" date="2013-09" db="EMBL/GenBank/DDBJ databases">
        <title>Corchorus capsularis genome sequencing.</title>
        <authorList>
            <person name="Alam M."/>
            <person name="Haque M.S."/>
            <person name="Islam M.S."/>
            <person name="Emdad E.M."/>
            <person name="Islam M.M."/>
            <person name="Ahmed B."/>
            <person name="Halim A."/>
            <person name="Hossen Q.M.M."/>
            <person name="Hossain M.Z."/>
            <person name="Ahmed R."/>
            <person name="Khan M.M."/>
            <person name="Islam R."/>
            <person name="Rashid M.M."/>
            <person name="Khan S.A."/>
            <person name="Rahman M.S."/>
            <person name="Alam M."/>
        </authorList>
    </citation>
    <scope>NUCLEOTIDE SEQUENCE [LARGE SCALE GENOMIC DNA]</scope>
    <source>
        <strain evidence="3">cv. CVL-1</strain>
        <tissue evidence="2">Whole seedling</tissue>
    </source>
</reference>
<evidence type="ECO:0000256" key="1">
    <source>
        <dbReference type="SAM" id="MobiDB-lite"/>
    </source>
</evidence>
<dbReference type="EMBL" id="AWWV01010006">
    <property type="protein sequence ID" value="OMO82521.1"/>
    <property type="molecule type" value="Genomic_DNA"/>
</dbReference>